<dbReference type="Proteomes" id="UP000326924">
    <property type="component" value="Unassembled WGS sequence"/>
</dbReference>
<keyword evidence="4" id="KW-0238">DNA-binding</keyword>
<evidence type="ECO:0000256" key="5">
    <source>
        <dbReference type="ARBA" id="ARBA00023163"/>
    </source>
</evidence>
<evidence type="ECO:0000256" key="3">
    <source>
        <dbReference type="ARBA" id="ARBA00023015"/>
    </source>
</evidence>
<reference evidence="12 13" key="1">
    <citation type="submission" date="2019-09" db="EMBL/GenBank/DDBJ databases">
        <title>Draft genome of the ectomycorrhizal ascomycete Sphaerosporella brunnea.</title>
        <authorList>
            <consortium name="DOE Joint Genome Institute"/>
            <person name="Benucci G.M."/>
            <person name="Marozzi G."/>
            <person name="Antonielli L."/>
            <person name="Sanchez S."/>
            <person name="Marco P."/>
            <person name="Wang X."/>
            <person name="Falini L.B."/>
            <person name="Barry K."/>
            <person name="Haridas S."/>
            <person name="Lipzen A."/>
            <person name="Labutti K."/>
            <person name="Grigoriev I.V."/>
            <person name="Murat C."/>
            <person name="Martin F."/>
            <person name="Albertini E."/>
            <person name="Donnini D."/>
            <person name="Bonito G."/>
        </authorList>
    </citation>
    <scope>NUCLEOTIDE SEQUENCE [LARGE SCALE GENOMIC DNA]</scope>
    <source>
        <strain evidence="12 13">Sb_GMNB300</strain>
    </source>
</reference>
<dbReference type="InParanoid" id="A0A5J5F1Q3"/>
<feature type="non-terminal residue" evidence="12">
    <location>
        <position position="285"/>
    </location>
</feature>
<keyword evidence="8" id="KW-0175">Coiled coil</keyword>
<feature type="compositionally biased region" description="Basic and acidic residues" evidence="9">
    <location>
        <begin position="57"/>
        <end position="69"/>
    </location>
</feature>
<feature type="coiled-coil region" evidence="8">
    <location>
        <begin position="111"/>
        <end position="173"/>
    </location>
</feature>
<evidence type="ECO:0000259" key="11">
    <source>
        <dbReference type="PROSITE" id="PS50217"/>
    </source>
</evidence>
<evidence type="ECO:0000313" key="12">
    <source>
        <dbReference type="EMBL" id="KAA8909564.1"/>
    </source>
</evidence>
<evidence type="ECO:0000256" key="6">
    <source>
        <dbReference type="ARBA" id="ARBA00023230"/>
    </source>
</evidence>
<dbReference type="InterPro" id="IPR044280">
    <property type="entry name" value="Hac1/HY5"/>
</dbReference>
<keyword evidence="5" id="KW-0804">Transcription</keyword>
<dbReference type="GO" id="GO:0045944">
    <property type="term" value="P:positive regulation of transcription by RNA polymerase II"/>
    <property type="evidence" value="ECO:0007669"/>
    <property type="project" value="InterPro"/>
</dbReference>
<feature type="transmembrane region" description="Helical" evidence="10">
    <location>
        <begin position="244"/>
        <end position="262"/>
    </location>
</feature>
<dbReference type="GO" id="GO:0006986">
    <property type="term" value="P:response to unfolded protein"/>
    <property type="evidence" value="ECO:0007669"/>
    <property type="project" value="UniProtKB-KW"/>
</dbReference>
<dbReference type="GO" id="GO:0005634">
    <property type="term" value="C:nucleus"/>
    <property type="evidence" value="ECO:0007669"/>
    <property type="project" value="UniProtKB-SubCell"/>
</dbReference>
<feature type="domain" description="BZIP" evidence="11">
    <location>
        <begin position="100"/>
        <end position="163"/>
    </location>
</feature>
<protein>
    <recommendedName>
        <fullName evidence="11">BZIP domain-containing protein</fullName>
    </recommendedName>
</protein>
<dbReference type="SMART" id="SM00338">
    <property type="entry name" value="BRLZ"/>
    <property type="match status" value="1"/>
</dbReference>
<feature type="region of interest" description="Disordered" evidence="9">
    <location>
        <begin position="1"/>
        <end position="104"/>
    </location>
</feature>
<dbReference type="PANTHER" id="PTHR46714">
    <property type="entry name" value="TRANSCRIPTIONAL ACTIVATOR HAC1"/>
    <property type="match status" value="1"/>
</dbReference>
<dbReference type="AlphaFoldDB" id="A0A5J5F1Q3"/>
<dbReference type="GO" id="GO:0003677">
    <property type="term" value="F:DNA binding"/>
    <property type="evidence" value="ECO:0007669"/>
    <property type="project" value="UniProtKB-KW"/>
</dbReference>
<keyword evidence="10" id="KW-1133">Transmembrane helix</keyword>
<dbReference type="SUPFAM" id="SSF57959">
    <property type="entry name" value="Leucine zipper domain"/>
    <property type="match status" value="1"/>
</dbReference>
<evidence type="ECO:0000256" key="4">
    <source>
        <dbReference type="ARBA" id="ARBA00023125"/>
    </source>
</evidence>
<keyword evidence="10" id="KW-0812">Transmembrane</keyword>
<evidence type="ECO:0000313" key="13">
    <source>
        <dbReference type="Proteomes" id="UP000326924"/>
    </source>
</evidence>
<comment type="similarity">
    <text evidence="2">Belongs to the bZIP family.</text>
</comment>
<feature type="compositionally biased region" description="Basic and acidic residues" evidence="9">
    <location>
        <begin position="94"/>
        <end position="104"/>
    </location>
</feature>
<organism evidence="12 13">
    <name type="scientific">Sphaerosporella brunnea</name>
    <dbReference type="NCBI Taxonomy" id="1250544"/>
    <lineage>
        <taxon>Eukaryota</taxon>
        <taxon>Fungi</taxon>
        <taxon>Dikarya</taxon>
        <taxon>Ascomycota</taxon>
        <taxon>Pezizomycotina</taxon>
        <taxon>Pezizomycetes</taxon>
        <taxon>Pezizales</taxon>
        <taxon>Pyronemataceae</taxon>
        <taxon>Sphaerosporella</taxon>
    </lineage>
</organism>
<keyword evidence="6" id="KW-0834">Unfolded protein response</keyword>
<evidence type="ECO:0000256" key="1">
    <source>
        <dbReference type="ARBA" id="ARBA00004123"/>
    </source>
</evidence>
<keyword evidence="3" id="KW-0805">Transcription regulation</keyword>
<evidence type="ECO:0000256" key="10">
    <source>
        <dbReference type="SAM" id="Phobius"/>
    </source>
</evidence>
<accession>A0A5J5F1Q3</accession>
<evidence type="ECO:0000256" key="2">
    <source>
        <dbReference type="ARBA" id="ARBA00007163"/>
    </source>
</evidence>
<dbReference type="EMBL" id="VXIS01000056">
    <property type="protein sequence ID" value="KAA8909564.1"/>
    <property type="molecule type" value="Genomic_DNA"/>
</dbReference>
<evidence type="ECO:0000256" key="8">
    <source>
        <dbReference type="SAM" id="Coils"/>
    </source>
</evidence>
<feature type="compositionally biased region" description="Low complexity" evidence="9">
    <location>
        <begin position="16"/>
        <end position="38"/>
    </location>
</feature>
<name>A0A5J5F1Q3_9PEZI</name>
<dbReference type="InterPro" id="IPR046347">
    <property type="entry name" value="bZIP_sf"/>
</dbReference>
<dbReference type="GO" id="GO:0000981">
    <property type="term" value="F:DNA-binding transcription factor activity, RNA polymerase II-specific"/>
    <property type="evidence" value="ECO:0007669"/>
    <property type="project" value="InterPro"/>
</dbReference>
<keyword evidence="7" id="KW-0539">Nucleus</keyword>
<dbReference type="PROSITE" id="PS50217">
    <property type="entry name" value="BZIP"/>
    <property type="match status" value="1"/>
</dbReference>
<evidence type="ECO:0000256" key="9">
    <source>
        <dbReference type="SAM" id="MobiDB-lite"/>
    </source>
</evidence>
<dbReference type="OrthoDB" id="674948at2759"/>
<keyword evidence="13" id="KW-1185">Reference proteome</keyword>
<comment type="caution">
    <text evidence="12">The sequence shown here is derived from an EMBL/GenBank/DDBJ whole genome shotgun (WGS) entry which is preliminary data.</text>
</comment>
<proteinExistence type="inferred from homology"/>
<sequence>MSVSVQDIPGVATPQSLDDFSASSPSSIFSSRHTSPSIFMPTEISPSSLASPPPSRETPKVKTEPEQKPVKKRKSWGQQLPTPTTNLPPRKRAKTAEEKEQRRVERVLRNRAAAQKSREVKKQQLEAIESERDMLKQKFESLVEANNKLTASNNKLLAQLKRVHEENARLKLHSNQPPRAVTEEQHLESLFMECYGVDPITTVSYPDSALDDSLSESSCMTHQPAELMCDLPCLQGTGPMTTSLPAFLTLVTSLVFFIWSLASRIGTLLSQLHPNPFQFLPPSQS</sequence>
<gene>
    <name evidence="12" type="ORF">FN846DRAFT_942147</name>
</gene>
<evidence type="ECO:0000256" key="7">
    <source>
        <dbReference type="ARBA" id="ARBA00023242"/>
    </source>
</evidence>
<dbReference type="InterPro" id="IPR004827">
    <property type="entry name" value="bZIP"/>
</dbReference>
<keyword evidence="10" id="KW-0472">Membrane</keyword>
<comment type="subcellular location">
    <subcellularLocation>
        <location evidence="1">Nucleus</location>
    </subcellularLocation>
</comment>
<dbReference type="PANTHER" id="PTHR46714:SF6">
    <property type="entry name" value="TRANSCRIPTIONAL ACTIVATOR HAC1"/>
    <property type="match status" value="1"/>
</dbReference>